<comment type="caution">
    <text evidence="2">The sequence shown here is derived from an EMBL/GenBank/DDBJ whole genome shotgun (WGS) entry which is preliminary data.</text>
</comment>
<dbReference type="PROSITE" id="PS51186">
    <property type="entry name" value="GNAT"/>
    <property type="match status" value="1"/>
</dbReference>
<evidence type="ECO:0000313" key="3">
    <source>
        <dbReference type="Proteomes" id="UP001595850"/>
    </source>
</evidence>
<evidence type="ECO:0000259" key="1">
    <source>
        <dbReference type="PROSITE" id="PS51186"/>
    </source>
</evidence>
<dbReference type="Gene3D" id="3.40.630.30">
    <property type="match status" value="1"/>
</dbReference>
<dbReference type="EMBL" id="JBHSBM010000008">
    <property type="protein sequence ID" value="MFC4057068.1"/>
    <property type="molecule type" value="Genomic_DNA"/>
</dbReference>
<protein>
    <submittedName>
        <fullName evidence="2">GNAT family N-acetyltransferase</fullName>
    </submittedName>
</protein>
<dbReference type="Pfam" id="PF00583">
    <property type="entry name" value="Acetyltransf_1"/>
    <property type="match status" value="1"/>
</dbReference>
<accession>A0ABV8I1Y8</accession>
<dbReference type="InterPro" id="IPR016181">
    <property type="entry name" value="Acyl_CoA_acyltransferase"/>
</dbReference>
<dbReference type="InterPro" id="IPR000182">
    <property type="entry name" value="GNAT_dom"/>
</dbReference>
<keyword evidence="3" id="KW-1185">Reference proteome</keyword>
<feature type="domain" description="N-acetyltransferase" evidence="1">
    <location>
        <begin position="75"/>
        <end position="228"/>
    </location>
</feature>
<dbReference type="CDD" id="cd04301">
    <property type="entry name" value="NAT_SF"/>
    <property type="match status" value="1"/>
</dbReference>
<reference evidence="3" key="1">
    <citation type="journal article" date="2019" name="Int. J. Syst. Evol. Microbiol.">
        <title>The Global Catalogue of Microorganisms (GCM) 10K type strain sequencing project: providing services to taxonomists for standard genome sequencing and annotation.</title>
        <authorList>
            <consortium name="The Broad Institute Genomics Platform"/>
            <consortium name="The Broad Institute Genome Sequencing Center for Infectious Disease"/>
            <person name="Wu L."/>
            <person name="Ma J."/>
        </authorList>
    </citation>
    <scope>NUCLEOTIDE SEQUENCE [LARGE SCALE GENOMIC DNA]</scope>
    <source>
        <strain evidence="3">TBRC 4489</strain>
    </source>
</reference>
<evidence type="ECO:0000313" key="2">
    <source>
        <dbReference type="EMBL" id="MFC4057068.1"/>
    </source>
</evidence>
<proteinExistence type="predicted"/>
<dbReference type="SUPFAM" id="SSF55729">
    <property type="entry name" value="Acyl-CoA N-acyltransferases (Nat)"/>
    <property type="match status" value="1"/>
</dbReference>
<dbReference type="RefSeq" id="WP_377285027.1">
    <property type="nucleotide sequence ID" value="NZ_JBHSBM010000008.1"/>
</dbReference>
<organism evidence="2 3">
    <name type="scientific">Planomonospora corallina</name>
    <dbReference type="NCBI Taxonomy" id="1806052"/>
    <lineage>
        <taxon>Bacteria</taxon>
        <taxon>Bacillati</taxon>
        <taxon>Actinomycetota</taxon>
        <taxon>Actinomycetes</taxon>
        <taxon>Streptosporangiales</taxon>
        <taxon>Streptosporangiaceae</taxon>
        <taxon>Planomonospora</taxon>
    </lineage>
</organism>
<sequence length="228" mass="23798">MAGDDPYARMVLTDHSTGYGGAGAVAWSGRTSRTPLLCARGTPAETARLLTTLHHEGLITAGTLLRLPPGTGELLHVLPLRHVEDWQFRWTDRPPRPFGGPGPVEVLPAAGEITALLDSGNPSSSVRPGAPHIRRWYGIRDGGGLAACGADVSYGGVGYLAGLTVAPSRRGQGLGTVLTSAMSRSAHAEFGVVALGVNSANHGAIRLYERLGFTNTVEVSAYELLAPS</sequence>
<gene>
    <name evidence="2" type="ORF">ACFOWE_02095</name>
</gene>
<dbReference type="Proteomes" id="UP001595850">
    <property type="component" value="Unassembled WGS sequence"/>
</dbReference>
<name>A0ABV8I1Y8_9ACTN</name>